<evidence type="ECO:0000313" key="2">
    <source>
        <dbReference type="EMBL" id="KAJ3702670.1"/>
    </source>
</evidence>
<evidence type="ECO:0000256" key="1">
    <source>
        <dbReference type="ARBA" id="ARBA00006974"/>
    </source>
</evidence>
<proteinExistence type="inferred from homology"/>
<name>A0AAD6EVL3_9POAL</name>
<accession>A0AAD6EVL3</accession>
<dbReference type="InterPro" id="IPR003676">
    <property type="entry name" value="SAUR_fam"/>
</dbReference>
<keyword evidence="3" id="KW-1185">Reference proteome</keyword>
<dbReference type="EMBL" id="JAMRDG010000001">
    <property type="protein sequence ID" value="KAJ3702670.1"/>
    <property type="molecule type" value="Genomic_DNA"/>
</dbReference>
<dbReference type="PANTHER" id="PTHR35296:SF3">
    <property type="entry name" value="EXPRESSED PROTEIN"/>
    <property type="match status" value="1"/>
</dbReference>
<gene>
    <name evidence="2" type="ORF">LUZ61_006375</name>
</gene>
<dbReference type="AlphaFoldDB" id="A0AAD6EVL3"/>
<dbReference type="PANTHER" id="PTHR35296">
    <property type="entry name" value="EXPRESSED PROTEIN"/>
    <property type="match status" value="1"/>
</dbReference>
<sequence length="124" mass="14714">MEAASQMGCCVFLRWPTAPRLCYKRLEQGESDEPSVKVIVGKERREFLVDPFVLDKYPFRVLMEMVRKERKGWEFGKRDVIFVDVDSILFEHMLWLVCNDRSKSAFSMVQLNLKDIIEFYSSDY</sequence>
<dbReference type="Proteomes" id="UP001210211">
    <property type="component" value="Unassembled WGS sequence"/>
</dbReference>
<dbReference type="GO" id="GO:0009733">
    <property type="term" value="P:response to auxin"/>
    <property type="evidence" value="ECO:0007669"/>
    <property type="project" value="InterPro"/>
</dbReference>
<reference evidence="2 3" key="1">
    <citation type="journal article" date="2022" name="Cell">
        <title>Repeat-based holocentromeres influence genome architecture and karyotype evolution.</title>
        <authorList>
            <person name="Hofstatter P.G."/>
            <person name="Thangavel G."/>
            <person name="Lux T."/>
            <person name="Neumann P."/>
            <person name="Vondrak T."/>
            <person name="Novak P."/>
            <person name="Zhang M."/>
            <person name="Costa L."/>
            <person name="Castellani M."/>
            <person name="Scott A."/>
            <person name="Toegelov H."/>
            <person name="Fuchs J."/>
            <person name="Mata-Sucre Y."/>
            <person name="Dias Y."/>
            <person name="Vanzela A.L.L."/>
            <person name="Huettel B."/>
            <person name="Almeida C.C.S."/>
            <person name="Simkova H."/>
            <person name="Souza G."/>
            <person name="Pedrosa-Harand A."/>
            <person name="Macas J."/>
            <person name="Mayer K.F.X."/>
            <person name="Houben A."/>
            <person name="Marques A."/>
        </authorList>
    </citation>
    <scope>NUCLEOTIDE SEQUENCE [LARGE SCALE GENOMIC DNA]</scope>
    <source>
        <strain evidence="2">RhyTen1mFocal</strain>
    </source>
</reference>
<protein>
    <submittedName>
        <fullName evidence="2">Uncharacterized protein</fullName>
    </submittedName>
</protein>
<comment type="caution">
    <text evidence="2">The sequence shown here is derived from an EMBL/GenBank/DDBJ whole genome shotgun (WGS) entry which is preliminary data.</text>
</comment>
<organism evidence="2 3">
    <name type="scientific">Rhynchospora tenuis</name>
    <dbReference type="NCBI Taxonomy" id="198213"/>
    <lineage>
        <taxon>Eukaryota</taxon>
        <taxon>Viridiplantae</taxon>
        <taxon>Streptophyta</taxon>
        <taxon>Embryophyta</taxon>
        <taxon>Tracheophyta</taxon>
        <taxon>Spermatophyta</taxon>
        <taxon>Magnoliopsida</taxon>
        <taxon>Liliopsida</taxon>
        <taxon>Poales</taxon>
        <taxon>Cyperaceae</taxon>
        <taxon>Cyperoideae</taxon>
        <taxon>Rhynchosporeae</taxon>
        <taxon>Rhynchospora</taxon>
    </lineage>
</organism>
<comment type="similarity">
    <text evidence="1">Belongs to the ARG7 family.</text>
</comment>
<evidence type="ECO:0000313" key="3">
    <source>
        <dbReference type="Proteomes" id="UP001210211"/>
    </source>
</evidence>